<protein>
    <submittedName>
        <fullName evidence="1">Uncharacterized protein</fullName>
    </submittedName>
</protein>
<proteinExistence type="predicted"/>
<name>A0ACC3D340_9PEZI</name>
<accession>A0ACC3D340</accession>
<keyword evidence="2" id="KW-1185">Reference proteome</keyword>
<gene>
    <name evidence="1" type="ORF">LTS18_007404</name>
</gene>
<comment type="caution">
    <text evidence="1">The sequence shown here is derived from an EMBL/GenBank/DDBJ whole genome shotgun (WGS) entry which is preliminary data.</text>
</comment>
<evidence type="ECO:0000313" key="2">
    <source>
        <dbReference type="Proteomes" id="UP001186974"/>
    </source>
</evidence>
<sequence length="557" mass="61454">MLRLSCPSFSRLQSPLPSTLSPAYLAALALIAIQVGIGILYKAAQSGGKYSFSASSSTTISEFLKLLISTTLFYRECIQRPEFHRTSQGSEYEAVALKEEIKDEEKGEPHDAGEDAVGASSPHPTPWALTPSLGLRRGFEKFLRQCMEEVPTEIRYGFAQLALFYALINNTVFVLYRLADPGTIQLIKSGTTLITALVIYCFLGTRIVRGQWLAILLQVCGIVVTQHDPKSGAAYPLATYVVLLFQTFISAVSSVYNQTLCKSSNASLHAMNMNLYGAGVCVNLCIHALIRVTKPGEPGFFEGYRHTRAVMVIMSNTFLGLIMTAVYKYADAVIKCFATAIATAILLYLSPILFQADLSFLVLPGTVVVFVATWLYMENTPRKGEAPTAVPPVSALFRVQSEMLRLLESYSAKGAKRNLGLGICTGVAVSIIAGLTIWDSRHGAFDSSIPTSSDAASNEILESPFKNTYAFIRMNFDNPERPPVLRQGYEPFFHTTHISMPNAHSQPSEWVNLTDDAYHDSHYPYKPLADTMSLILESEDPHQQEVEGILFFHFDAW</sequence>
<dbReference type="Proteomes" id="UP001186974">
    <property type="component" value="Unassembled WGS sequence"/>
</dbReference>
<evidence type="ECO:0000313" key="1">
    <source>
        <dbReference type="EMBL" id="KAK3060928.1"/>
    </source>
</evidence>
<dbReference type="EMBL" id="JAWDJW010008193">
    <property type="protein sequence ID" value="KAK3060928.1"/>
    <property type="molecule type" value="Genomic_DNA"/>
</dbReference>
<reference evidence="1" key="1">
    <citation type="submission" date="2024-09" db="EMBL/GenBank/DDBJ databases">
        <title>Black Yeasts Isolated from many extreme environments.</title>
        <authorList>
            <person name="Coleine C."/>
            <person name="Stajich J.E."/>
            <person name="Selbmann L."/>
        </authorList>
    </citation>
    <scope>NUCLEOTIDE SEQUENCE</scope>
    <source>
        <strain evidence="1">CCFEE 5737</strain>
    </source>
</reference>
<feature type="non-terminal residue" evidence="1">
    <location>
        <position position="557"/>
    </location>
</feature>
<organism evidence="1 2">
    <name type="scientific">Coniosporium uncinatum</name>
    <dbReference type="NCBI Taxonomy" id="93489"/>
    <lineage>
        <taxon>Eukaryota</taxon>
        <taxon>Fungi</taxon>
        <taxon>Dikarya</taxon>
        <taxon>Ascomycota</taxon>
        <taxon>Pezizomycotina</taxon>
        <taxon>Dothideomycetes</taxon>
        <taxon>Dothideomycetes incertae sedis</taxon>
        <taxon>Coniosporium</taxon>
    </lineage>
</organism>